<evidence type="ECO:0000313" key="8">
    <source>
        <dbReference type="Proteomes" id="UP000061603"/>
    </source>
</evidence>
<dbReference type="Pfam" id="PF01121">
    <property type="entry name" value="CoaE"/>
    <property type="match status" value="1"/>
</dbReference>
<reference evidence="7 8" key="1">
    <citation type="journal article" date="2015" name="Genome Announc.">
        <title>Complete Genome Sequence of a Novel Bacterium within the Family Rhodocyclaceae That Degrades Polycyclic Aromatic Hydrocarbons.</title>
        <authorList>
            <person name="Singleton D.R."/>
            <person name="Dickey A.N."/>
            <person name="Scholl E.H."/>
            <person name="Wright F.A."/>
            <person name="Aitken M.D."/>
        </authorList>
    </citation>
    <scope>NUCLEOTIDE SEQUENCE [LARGE SCALE GENOMIC DNA]</scope>
    <source>
        <strain evidence="8">PG1-Ca6</strain>
    </source>
</reference>
<dbReference type="KEGG" id="rbu:PG1C_00190"/>
<dbReference type="UniPathway" id="UPA00241">
    <property type="reaction ID" value="UER00356"/>
</dbReference>
<dbReference type="NCBIfam" id="TIGR00152">
    <property type="entry name" value="dephospho-CoA kinase"/>
    <property type="match status" value="1"/>
</dbReference>
<dbReference type="PROSITE" id="PS51219">
    <property type="entry name" value="DPCK"/>
    <property type="match status" value="1"/>
</dbReference>
<gene>
    <name evidence="5" type="primary">coaE</name>
    <name evidence="7" type="ORF">PG1C_00190</name>
</gene>
<proteinExistence type="inferred from homology"/>
<dbReference type="PANTHER" id="PTHR10695:SF46">
    <property type="entry name" value="BIFUNCTIONAL COENZYME A SYNTHASE-RELATED"/>
    <property type="match status" value="1"/>
</dbReference>
<dbReference type="SUPFAM" id="SSF52540">
    <property type="entry name" value="P-loop containing nucleoside triphosphate hydrolases"/>
    <property type="match status" value="1"/>
</dbReference>
<dbReference type="InterPro" id="IPR001977">
    <property type="entry name" value="Depp_CoAkinase"/>
</dbReference>
<dbReference type="HOGENOM" id="CLU_057180_1_2_4"/>
<dbReference type="PANTHER" id="PTHR10695">
    <property type="entry name" value="DEPHOSPHO-COA KINASE-RELATED"/>
    <property type="match status" value="1"/>
</dbReference>
<dbReference type="HAMAP" id="MF_00376">
    <property type="entry name" value="Dephospho_CoA_kinase"/>
    <property type="match status" value="1"/>
</dbReference>
<dbReference type="PATRIC" id="fig|1565605.3.peg.42"/>
<dbReference type="Proteomes" id="UP000061603">
    <property type="component" value="Chromosome"/>
</dbReference>
<dbReference type="CDD" id="cd02022">
    <property type="entry name" value="DPCK"/>
    <property type="match status" value="1"/>
</dbReference>
<evidence type="ECO:0000256" key="2">
    <source>
        <dbReference type="ARBA" id="ARBA00022741"/>
    </source>
</evidence>
<dbReference type="GO" id="GO:0005737">
    <property type="term" value="C:cytoplasm"/>
    <property type="evidence" value="ECO:0007669"/>
    <property type="project" value="UniProtKB-SubCell"/>
</dbReference>
<keyword evidence="4 5" id="KW-0173">Coenzyme A biosynthesis</keyword>
<keyword evidence="3 5" id="KW-0067">ATP-binding</keyword>
<comment type="function">
    <text evidence="5">Catalyzes the phosphorylation of the 3'-hydroxyl group of dephosphocoenzyme A to form coenzyme A.</text>
</comment>
<evidence type="ECO:0000256" key="5">
    <source>
        <dbReference type="HAMAP-Rule" id="MF_00376"/>
    </source>
</evidence>
<comment type="catalytic activity">
    <reaction evidence="5">
        <text>3'-dephospho-CoA + ATP = ADP + CoA + H(+)</text>
        <dbReference type="Rhea" id="RHEA:18245"/>
        <dbReference type="ChEBI" id="CHEBI:15378"/>
        <dbReference type="ChEBI" id="CHEBI:30616"/>
        <dbReference type="ChEBI" id="CHEBI:57287"/>
        <dbReference type="ChEBI" id="CHEBI:57328"/>
        <dbReference type="ChEBI" id="CHEBI:456216"/>
        <dbReference type="EC" id="2.7.1.24"/>
    </reaction>
</comment>
<feature type="binding site" evidence="5">
    <location>
        <begin position="12"/>
        <end position="17"/>
    </location>
    <ligand>
        <name>ATP</name>
        <dbReference type="ChEBI" id="CHEBI:30616"/>
    </ligand>
</feature>
<dbReference type="STRING" id="1565605.PG1C_00190"/>
<keyword evidence="5" id="KW-0808">Transferase</keyword>
<comment type="pathway">
    <text evidence="5">Cofactor biosynthesis; coenzyme A biosynthesis; CoA from (R)-pantothenate: step 5/5.</text>
</comment>
<dbReference type="GO" id="GO:0005524">
    <property type="term" value="F:ATP binding"/>
    <property type="evidence" value="ECO:0007669"/>
    <property type="project" value="UniProtKB-UniRule"/>
</dbReference>
<evidence type="ECO:0000256" key="1">
    <source>
        <dbReference type="ARBA" id="ARBA00009018"/>
    </source>
</evidence>
<keyword evidence="5" id="KW-0963">Cytoplasm</keyword>
<keyword evidence="8" id="KW-1185">Reference proteome</keyword>
<evidence type="ECO:0000256" key="4">
    <source>
        <dbReference type="ARBA" id="ARBA00022993"/>
    </source>
</evidence>
<evidence type="ECO:0000256" key="3">
    <source>
        <dbReference type="ARBA" id="ARBA00022840"/>
    </source>
</evidence>
<sequence length="206" mass="22319">MSYIVGLTGGIGSGKSAVADLFATHQVPVIDTDAIAHALTAASGAAMPSVRAVFGEHMVTPDGALDRAAMRAHVFAQPEERKRLEAILHPLIRAEVERRISAENSRNNHLYTVLVVPLLIESGTYRQRVQRIAVVDCSEATQICRVMARNGLSQDEVERILQAQATRAERLAVADDIIENDGQLAALAPQVAHLHQKYLELAHHAG</sequence>
<dbReference type="Gene3D" id="3.40.50.300">
    <property type="entry name" value="P-loop containing nucleotide triphosphate hydrolases"/>
    <property type="match status" value="1"/>
</dbReference>
<comment type="subcellular location">
    <subcellularLocation>
        <location evidence="5">Cytoplasm</location>
    </subcellularLocation>
</comment>
<keyword evidence="2 5" id="KW-0547">Nucleotide-binding</keyword>
<dbReference type="AlphaFoldDB" id="A0A0C5J5K4"/>
<evidence type="ECO:0000256" key="6">
    <source>
        <dbReference type="NCBIfam" id="TIGR00152"/>
    </source>
</evidence>
<dbReference type="GO" id="GO:0004140">
    <property type="term" value="F:dephospho-CoA kinase activity"/>
    <property type="evidence" value="ECO:0007669"/>
    <property type="project" value="UniProtKB-UniRule"/>
</dbReference>
<dbReference type="EMBL" id="CP010554">
    <property type="protein sequence ID" value="AJP47280.1"/>
    <property type="molecule type" value="Genomic_DNA"/>
</dbReference>
<evidence type="ECO:0000313" key="7">
    <source>
        <dbReference type="EMBL" id="AJP47280.1"/>
    </source>
</evidence>
<name>A0A0C5J5K4_9PROT</name>
<keyword evidence="5 7" id="KW-0418">Kinase</keyword>
<protein>
    <recommendedName>
        <fullName evidence="5 6">Dephospho-CoA kinase</fullName>
        <ecNumber evidence="5 6">2.7.1.24</ecNumber>
    </recommendedName>
    <alternativeName>
        <fullName evidence="5">Dephosphocoenzyme A kinase</fullName>
    </alternativeName>
</protein>
<organism evidence="7 8">
    <name type="scientific">Rugosibacter aromaticivorans</name>
    <dbReference type="NCBI Taxonomy" id="1565605"/>
    <lineage>
        <taxon>Bacteria</taxon>
        <taxon>Pseudomonadati</taxon>
        <taxon>Pseudomonadota</taxon>
        <taxon>Betaproteobacteria</taxon>
        <taxon>Nitrosomonadales</taxon>
        <taxon>Sterolibacteriaceae</taxon>
        <taxon>Rugosibacter</taxon>
    </lineage>
</organism>
<dbReference type="InterPro" id="IPR027417">
    <property type="entry name" value="P-loop_NTPase"/>
</dbReference>
<dbReference type="EC" id="2.7.1.24" evidence="5 6"/>
<accession>A0A0C5J5K4</accession>
<dbReference type="GO" id="GO:0015937">
    <property type="term" value="P:coenzyme A biosynthetic process"/>
    <property type="evidence" value="ECO:0007669"/>
    <property type="project" value="UniProtKB-UniRule"/>
</dbReference>
<comment type="similarity">
    <text evidence="1 5">Belongs to the CoaE family.</text>
</comment>
<dbReference type="RefSeq" id="WP_202635455.1">
    <property type="nucleotide sequence ID" value="NZ_CP010554.1"/>
</dbReference>